<organism evidence="1">
    <name type="scientific">uncultured Sulfurovum sp</name>
    <dbReference type="NCBI Taxonomy" id="269237"/>
    <lineage>
        <taxon>Bacteria</taxon>
        <taxon>Pseudomonadati</taxon>
        <taxon>Campylobacterota</taxon>
        <taxon>Epsilonproteobacteria</taxon>
        <taxon>Campylobacterales</taxon>
        <taxon>Sulfurovaceae</taxon>
        <taxon>Sulfurovum</taxon>
        <taxon>environmental samples</taxon>
    </lineage>
</organism>
<protein>
    <submittedName>
        <fullName evidence="1">Uncharacterized protein</fullName>
    </submittedName>
</protein>
<gene>
    <name evidence="1" type="ORF">HELGO_WM9632</name>
</gene>
<accession>A0A6S6UK98</accession>
<name>A0A6S6UK98_9BACT</name>
<proteinExistence type="predicted"/>
<dbReference type="EMBL" id="CACVAS010000168">
    <property type="protein sequence ID" value="CAA6827983.1"/>
    <property type="molecule type" value="Genomic_DNA"/>
</dbReference>
<sequence>MKADLKEKLESMVELVDNVMVDPDVDIEYFIPEVITTSTEVKEGELPFIVVKYAEDASLERKIHLHEHHYNQSAQEIANFVTFSVEQFKEEIDSLKYGAQ</sequence>
<evidence type="ECO:0000313" key="1">
    <source>
        <dbReference type="EMBL" id="CAA6827983.1"/>
    </source>
</evidence>
<reference evidence="1" key="1">
    <citation type="submission" date="2020-01" db="EMBL/GenBank/DDBJ databases">
        <authorList>
            <person name="Meier V. D."/>
            <person name="Meier V D."/>
        </authorList>
    </citation>
    <scope>NUCLEOTIDE SEQUENCE</scope>
    <source>
        <strain evidence="1">HLG_WM_MAG_01</strain>
    </source>
</reference>
<dbReference type="AlphaFoldDB" id="A0A6S6UK98"/>